<dbReference type="AlphaFoldDB" id="A0A5N0V382"/>
<dbReference type="Gene3D" id="2.40.50.140">
    <property type="entry name" value="Nucleic acid-binding proteins"/>
    <property type="match status" value="1"/>
</dbReference>
<name>A0A5N0V382_9PSEU</name>
<proteinExistence type="predicted"/>
<dbReference type="SUPFAM" id="SSF50249">
    <property type="entry name" value="Nucleic acid-binding proteins"/>
    <property type="match status" value="1"/>
</dbReference>
<dbReference type="EMBL" id="VMNW02000019">
    <property type="protein sequence ID" value="KAA9160846.1"/>
    <property type="molecule type" value="Genomic_DNA"/>
</dbReference>
<organism evidence="2 3">
    <name type="scientific">Amycolatopsis acidicola</name>
    <dbReference type="NCBI Taxonomy" id="2596893"/>
    <lineage>
        <taxon>Bacteria</taxon>
        <taxon>Bacillati</taxon>
        <taxon>Actinomycetota</taxon>
        <taxon>Actinomycetes</taxon>
        <taxon>Pseudonocardiales</taxon>
        <taxon>Pseudonocardiaceae</taxon>
        <taxon>Amycolatopsis</taxon>
    </lineage>
</organism>
<dbReference type="Proteomes" id="UP000319769">
    <property type="component" value="Unassembled WGS sequence"/>
</dbReference>
<dbReference type="OrthoDB" id="3696341at2"/>
<reference evidence="2" key="1">
    <citation type="submission" date="2019-09" db="EMBL/GenBank/DDBJ databases">
        <authorList>
            <person name="Teo W.F.A."/>
            <person name="Duangmal K."/>
        </authorList>
    </citation>
    <scope>NUCLEOTIDE SEQUENCE [LARGE SCALE GENOMIC DNA]</scope>
    <source>
        <strain evidence="2">K81G1</strain>
    </source>
</reference>
<comment type="caution">
    <text evidence="2">The sequence shown here is derived from an EMBL/GenBank/DDBJ whole genome shotgun (WGS) entry which is preliminary data.</text>
</comment>
<sequence length="78" mass="8334">MSQHVSWRAFLVEHAEGGVVHATVTGVAPFGAILEAGPDVHGLFPRSDWTGEPQVGSTIAVRIAAVDLERRRVQFTAA</sequence>
<evidence type="ECO:0000313" key="3">
    <source>
        <dbReference type="Proteomes" id="UP000319769"/>
    </source>
</evidence>
<gene>
    <name evidence="2" type="ORF">FPZ12_015615</name>
</gene>
<protein>
    <submittedName>
        <fullName evidence="2">S1 RNA-binding domain-containing protein</fullName>
    </submittedName>
</protein>
<accession>A0A5N0V382</accession>
<dbReference type="InterPro" id="IPR003029">
    <property type="entry name" value="S1_domain"/>
</dbReference>
<dbReference type="RefSeq" id="WP_144751297.1">
    <property type="nucleotide sequence ID" value="NZ_VMNW02000019.1"/>
</dbReference>
<evidence type="ECO:0000259" key="1">
    <source>
        <dbReference type="PROSITE" id="PS50126"/>
    </source>
</evidence>
<dbReference type="SMART" id="SM00316">
    <property type="entry name" value="S1"/>
    <property type="match status" value="1"/>
</dbReference>
<dbReference type="PROSITE" id="PS50126">
    <property type="entry name" value="S1"/>
    <property type="match status" value="1"/>
</dbReference>
<evidence type="ECO:0000313" key="2">
    <source>
        <dbReference type="EMBL" id="KAA9160846.1"/>
    </source>
</evidence>
<dbReference type="Pfam" id="PF00575">
    <property type="entry name" value="S1"/>
    <property type="match status" value="1"/>
</dbReference>
<keyword evidence="3" id="KW-1185">Reference proteome</keyword>
<dbReference type="InterPro" id="IPR012340">
    <property type="entry name" value="NA-bd_OB-fold"/>
</dbReference>
<dbReference type="GO" id="GO:0003676">
    <property type="term" value="F:nucleic acid binding"/>
    <property type="evidence" value="ECO:0007669"/>
    <property type="project" value="InterPro"/>
</dbReference>
<feature type="domain" description="S1 motif" evidence="1">
    <location>
        <begin position="17"/>
        <end position="78"/>
    </location>
</feature>